<reference evidence="1" key="1">
    <citation type="journal article" date="2017" name="Proc. Natl. Acad. Sci. U.S.A.">
        <title>Comparative genomics uncovers the prolific and distinctive metabolic potential of the cyanobacterial genus Moorea.</title>
        <authorList>
            <person name="Leao T."/>
            <person name="Castelao G."/>
            <person name="Korobeynikov A."/>
            <person name="Monroe E.A."/>
            <person name="Podell S."/>
            <person name="Glukhov E."/>
            <person name="Allen E.E."/>
            <person name="Gerwick W.H."/>
            <person name="Gerwick L."/>
        </authorList>
    </citation>
    <scope>NUCLEOTIDE SEQUENCE</scope>
    <source>
        <strain evidence="1">JHB</strain>
    </source>
</reference>
<dbReference type="EMBL" id="CP017708">
    <property type="protein sequence ID" value="WAN69024.1"/>
    <property type="molecule type" value="Genomic_DNA"/>
</dbReference>
<sequence length="82" mass="9388">MSDWRGFPHLRLHQDNGSVETVIIDVAMWRRKRDTAVLTTVIRKVARNLGLDLSRLGKRCLTTVSLVRVWTACKSKLGTRVK</sequence>
<reference evidence="1" key="2">
    <citation type="submission" date="2022-10" db="EMBL/GenBank/DDBJ databases">
        <authorList>
            <person name="Ngo T.-E."/>
        </authorList>
    </citation>
    <scope>NUCLEOTIDE SEQUENCE</scope>
    <source>
        <strain evidence="1">JHB</strain>
    </source>
</reference>
<proteinExistence type="predicted"/>
<gene>
    <name evidence="1" type="ORF">BJP36_42460</name>
</gene>
<organism evidence="1">
    <name type="scientific">Moorena producens (strain JHB)</name>
    <dbReference type="NCBI Taxonomy" id="1454205"/>
    <lineage>
        <taxon>Bacteria</taxon>
        <taxon>Bacillati</taxon>
        <taxon>Cyanobacteriota</taxon>
        <taxon>Cyanophyceae</taxon>
        <taxon>Coleofasciculales</taxon>
        <taxon>Coleofasciculaceae</taxon>
        <taxon>Moorena</taxon>
    </lineage>
</organism>
<dbReference type="Proteomes" id="UP000176944">
    <property type="component" value="Chromosome"/>
</dbReference>
<dbReference type="AlphaFoldDB" id="A0A9Q9SSU0"/>
<evidence type="ECO:0000313" key="1">
    <source>
        <dbReference type="EMBL" id="WAN69024.1"/>
    </source>
</evidence>
<accession>A0A9Q9SSU0</accession>
<name>A0A9Q9SSU0_MOOP1</name>
<protein>
    <submittedName>
        <fullName evidence="1">Uncharacterized protein</fullName>
    </submittedName>
</protein>